<evidence type="ECO:0000313" key="9">
    <source>
        <dbReference type="Proteomes" id="UP000001645"/>
    </source>
</evidence>
<keyword evidence="9" id="KW-1185">Reference proteome</keyword>
<evidence type="ECO:0000256" key="3">
    <source>
        <dbReference type="ARBA" id="ARBA00011525"/>
    </source>
</evidence>
<dbReference type="FunFam" id="3.40.718.10:FF:000001">
    <property type="entry name" value="Isocitrate dehydrogenase [NAD] subunit, mitochondrial"/>
    <property type="match status" value="1"/>
</dbReference>
<dbReference type="GO" id="GO:0051287">
    <property type="term" value="F:NAD binding"/>
    <property type="evidence" value="ECO:0007669"/>
    <property type="project" value="InterPro"/>
</dbReference>
<dbReference type="Proteomes" id="UP000001645">
    <property type="component" value="Unplaced"/>
</dbReference>
<dbReference type="GO" id="GO:0016616">
    <property type="term" value="F:oxidoreductase activity, acting on the CH-OH group of donors, NAD or NADP as acceptor"/>
    <property type="evidence" value="ECO:0007669"/>
    <property type="project" value="InterPro"/>
</dbReference>
<dbReference type="GeneTree" id="ENSGT00950000182989"/>
<dbReference type="Bgee" id="ENSMGAG00000016620">
    <property type="expression patterns" value="Expressed in hindlimb stylopod and 18 other cell types or tissues"/>
</dbReference>
<evidence type="ECO:0000256" key="4">
    <source>
        <dbReference type="ARBA" id="ARBA00022532"/>
    </source>
</evidence>
<dbReference type="SUPFAM" id="SSF53659">
    <property type="entry name" value="Isocitrate/Isopropylmalate dehydrogenase-like"/>
    <property type="match status" value="1"/>
</dbReference>
<dbReference type="InterPro" id="IPR024084">
    <property type="entry name" value="IsoPropMal-DH-like_dom"/>
</dbReference>
<comment type="subunit">
    <text evidence="3">Heterooligomer of subunits alpha (IDH3A), beta (IDH3B), and gamma (IDH3G) in the apparent ratio of 2:1:1. The heterodimer containing one IDH3A and one IDH3B subunit and the heterodimer containing one IDH3A and one IDH3G subunit assemble into a heterotetramer (which contains two subunits of IDH3A, one of IDH3B and one of IDH3G) and further into the heterooctamer.</text>
</comment>
<reference evidence="8" key="1">
    <citation type="journal article" date="2010" name="PLoS Biol.">
        <title>Multi-platform next-generation sequencing of the domestic turkey (Meleagris gallopavo): genome assembly and analysis.</title>
        <authorList>
            <person name="Dalloul R.A."/>
            <person name="Long J.A."/>
            <person name="Zimin A.V."/>
            <person name="Aslam L."/>
            <person name="Beal K."/>
            <person name="Blomberg L.A."/>
            <person name="Bouffard P."/>
            <person name="Burt D.W."/>
            <person name="Crasta O."/>
            <person name="Crooijmans R.P."/>
            <person name="Cooper K."/>
            <person name="Coulombe R.A."/>
            <person name="De S."/>
            <person name="Delany M.E."/>
            <person name="Dodgson J.B."/>
            <person name="Dong J.J."/>
            <person name="Evans C."/>
            <person name="Frederickson K.M."/>
            <person name="Flicek P."/>
            <person name="Florea L."/>
            <person name="Folkerts O."/>
            <person name="Groenen M.A."/>
            <person name="Harkins T.T."/>
            <person name="Herrero J."/>
            <person name="Hoffmann S."/>
            <person name="Megens H.J."/>
            <person name="Jiang A."/>
            <person name="de Jong P."/>
            <person name="Kaiser P."/>
            <person name="Kim H."/>
            <person name="Kim K.W."/>
            <person name="Kim S."/>
            <person name="Langenberger D."/>
            <person name="Lee M.K."/>
            <person name="Lee T."/>
            <person name="Mane S."/>
            <person name="Marcais G."/>
            <person name="Marz M."/>
            <person name="McElroy A.P."/>
            <person name="Modise T."/>
            <person name="Nefedov M."/>
            <person name="Notredame C."/>
            <person name="Paton I.R."/>
            <person name="Payne W.S."/>
            <person name="Pertea G."/>
            <person name="Prickett D."/>
            <person name="Puiu D."/>
            <person name="Qioa D."/>
            <person name="Raineri E."/>
            <person name="Ruffier M."/>
            <person name="Salzberg S.L."/>
            <person name="Schatz M.C."/>
            <person name="Scheuring C."/>
            <person name="Schmidt C.J."/>
            <person name="Schroeder S."/>
            <person name="Searle S.M."/>
            <person name="Smith E.J."/>
            <person name="Smith J."/>
            <person name="Sonstegard T.S."/>
            <person name="Stadler P.F."/>
            <person name="Tafer H."/>
            <person name="Tu Z.J."/>
            <person name="Van Tassell C.P."/>
            <person name="Vilella A.J."/>
            <person name="Williams K.P."/>
            <person name="Yorke J.A."/>
            <person name="Zhang L."/>
            <person name="Zhang H.B."/>
            <person name="Zhang X."/>
            <person name="Zhang Y."/>
            <person name="Reed K.M."/>
        </authorList>
    </citation>
    <scope>NUCLEOTIDE SEQUENCE [LARGE SCALE GENOMIC DNA]</scope>
</reference>
<sequence>MLCEEGSGMAVGRGFGVNNCAKGAGVLHAGSNLPLPCCTQVRDDTGLCGRSECRFLSLQSENTKSEGTFQVTMLPGDGVGPELMHAVKEVFKAASVPVVFDEHHLSEVQNMASEEKLDQVVDSMKESKVALIGKIHTPMEYKGELASYDMRLRRKLDLFANVVHVKSLPGYKTRHNNLDLVIIREQTEGEYSSLEHESAKGVIECLKIITRAKSQRIAKFAFDYATKKGRSKVTAVHKANIMKLGDGLFLQCCEEVAELYPKIKFDTMIIDNCCMQLVQNPYQFDVLVMPNLYGNIIDNLAAGLVGGAGVVPGESYSAEYAVFEMVRRQLCSQPPPVCFPSPWQLGTLPHPLVPPRAPATPLPRLWAGTLPTPQPCCCRLPTCCGTSSTCWGWGGVGGQRCRPGARADTDPWPLPSPQLGIPLQLDLRCGEEGDQSRKSKCWAGGRVCACIRV</sequence>
<dbReference type="PANTHER" id="PTHR11835:SF42">
    <property type="entry name" value="ISOCITRATE DEHYDROGENASE [NAD] SUBUNIT BETA, MITOCHONDRIAL"/>
    <property type="match status" value="1"/>
</dbReference>
<dbReference type="GO" id="GO:0005739">
    <property type="term" value="C:mitochondrion"/>
    <property type="evidence" value="ECO:0007669"/>
    <property type="project" value="UniProtKB-SubCell"/>
</dbReference>
<evidence type="ECO:0000313" key="8">
    <source>
        <dbReference type="Ensembl" id="ENSMGAP00000000646.3"/>
    </source>
</evidence>
<name>G1MR67_MELGA</name>
<dbReference type="PROSITE" id="PS00470">
    <property type="entry name" value="IDH_IMDH"/>
    <property type="match status" value="1"/>
</dbReference>
<comment type="subcellular location">
    <subcellularLocation>
        <location evidence="1">Mitochondrion</location>
    </subcellularLocation>
</comment>
<protein>
    <recommendedName>
        <fullName evidence="7">Isopropylmalate dehydrogenase-like domain-containing protein</fullName>
    </recommendedName>
</protein>
<dbReference type="GO" id="GO:0006102">
    <property type="term" value="P:isocitrate metabolic process"/>
    <property type="evidence" value="ECO:0007669"/>
    <property type="project" value="TreeGrafter"/>
</dbReference>
<organism evidence="8 9">
    <name type="scientific">Meleagris gallopavo</name>
    <name type="common">Wild turkey</name>
    <dbReference type="NCBI Taxonomy" id="9103"/>
    <lineage>
        <taxon>Eukaryota</taxon>
        <taxon>Metazoa</taxon>
        <taxon>Chordata</taxon>
        <taxon>Craniata</taxon>
        <taxon>Vertebrata</taxon>
        <taxon>Euteleostomi</taxon>
        <taxon>Archelosauria</taxon>
        <taxon>Archosauria</taxon>
        <taxon>Dinosauria</taxon>
        <taxon>Saurischia</taxon>
        <taxon>Theropoda</taxon>
        <taxon>Coelurosauria</taxon>
        <taxon>Aves</taxon>
        <taxon>Neognathae</taxon>
        <taxon>Galloanserae</taxon>
        <taxon>Galliformes</taxon>
        <taxon>Phasianidae</taxon>
        <taxon>Meleagridinae</taxon>
        <taxon>Meleagris</taxon>
    </lineage>
</organism>
<dbReference type="InParanoid" id="G1MR67"/>
<evidence type="ECO:0000256" key="1">
    <source>
        <dbReference type="ARBA" id="ARBA00004173"/>
    </source>
</evidence>
<dbReference type="InterPro" id="IPR019818">
    <property type="entry name" value="IsoCit/isopropylmalate_DH_CS"/>
</dbReference>
<dbReference type="Gene3D" id="3.40.718.10">
    <property type="entry name" value="Isopropylmalate Dehydrogenase"/>
    <property type="match status" value="1"/>
</dbReference>
<evidence type="ECO:0000256" key="5">
    <source>
        <dbReference type="ARBA" id="ARBA00022946"/>
    </source>
</evidence>
<feature type="domain" description="Isopropylmalate dehydrogenase-like" evidence="7">
    <location>
        <begin position="70"/>
        <end position="333"/>
    </location>
</feature>
<dbReference type="SMART" id="SM01329">
    <property type="entry name" value="Iso_dh"/>
    <property type="match status" value="1"/>
</dbReference>
<reference evidence="8" key="2">
    <citation type="submission" date="2025-08" db="UniProtKB">
        <authorList>
            <consortium name="Ensembl"/>
        </authorList>
    </citation>
    <scope>IDENTIFICATION</scope>
</reference>
<reference evidence="8" key="3">
    <citation type="submission" date="2025-09" db="UniProtKB">
        <authorList>
            <consortium name="Ensembl"/>
        </authorList>
    </citation>
    <scope>IDENTIFICATION</scope>
</reference>
<dbReference type="Pfam" id="PF00180">
    <property type="entry name" value="Iso_dh"/>
    <property type="match status" value="1"/>
</dbReference>
<evidence type="ECO:0000259" key="7">
    <source>
        <dbReference type="SMART" id="SM01329"/>
    </source>
</evidence>
<dbReference type="AlphaFoldDB" id="G1MR67"/>
<dbReference type="PANTHER" id="PTHR11835">
    <property type="entry name" value="DECARBOXYLATING DEHYDROGENASES-ISOCITRATE, ISOPROPYLMALATE, TARTRATE"/>
    <property type="match status" value="1"/>
</dbReference>
<dbReference type="GO" id="GO:0000287">
    <property type="term" value="F:magnesium ion binding"/>
    <property type="evidence" value="ECO:0007669"/>
    <property type="project" value="InterPro"/>
</dbReference>
<proteinExistence type="inferred from homology"/>
<comment type="similarity">
    <text evidence="2">Belongs to the isocitrate and isopropylmalate dehydrogenases family.</text>
</comment>
<evidence type="ECO:0000256" key="6">
    <source>
        <dbReference type="ARBA" id="ARBA00023128"/>
    </source>
</evidence>
<accession>G1MR67</accession>
<keyword evidence="4" id="KW-0816">Tricarboxylic acid cycle</keyword>
<keyword evidence="6" id="KW-0496">Mitochondrion</keyword>
<dbReference type="Ensembl" id="ENSMGAT00000001291.3">
    <property type="protein sequence ID" value="ENSMGAP00000000646.3"/>
    <property type="gene ID" value="ENSMGAG00000016620.2"/>
</dbReference>
<dbReference type="GO" id="GO:0006099">
    <property type="term" value="P:tricarboxylic acid cycle"/>
    <property type="evidence" value="ECO:0007669"/>
    <property type="project" value="UniProtKB-KW"/>
</dbReference>
<gene>
    <name evidence="8" type="primary">IDH3B</name>
</gene>
<evidence type="ECO:0000256" key="2">
    <source>
        <dbReference type="ARBA" id="ARBA00007769"/>
    </source>
</evidence>
<keyword evidence="5" id="KW-0809">Transit peptide</keyword>